<dbReference type="EMBL" id="BNCD01000017">
    <property type="protein sequence ID" value="GHH85234.1"/>
    <property type="molecule type" value="Genomic_DNA"/>
</dbReference>
<proteinExistence type="predicted"/>
<dbReference type="PANTHER" id="PTHR38589">
    <property type="entry name" value="BLR0621 PROTEIN"/>
    <property type="match status" value="1"/>
</dbReference>
<evidence type="ECO:0000256" key="1">
    <source>
        <dbReference type="PROSITE-ProRule" id="PRU01373"/>
    </source>
</evidence>
<dbReference type="GO" id="GO:0009252">
    <property type="term" value="P:peptidoglycan biosynthetic process"/>
    <property type="evidence" value="ECO:0007669"/>
    <property type="project" value="UniProtKB-KW"/>
</dbReference>
<feature type="region of interest" description="Disordered" evidence="2">
    <location>
        <begin position="48"/>
        <end position="93"/>
    </location>
</feature>
<feature type="active site" description="Nucleophile" evidence="1">
    <location>
        <position position="245"/>
    </location>
</feature>
<dbReference type="GO" id="GO:0008360">
    <property type="term" value="P:regulation of cell shape"/>
    <property type="evidence" value="ECO:0007669"/>
    <property type="project" value="UniProtKB-UniRule"/>
</dbReference>
<keyword evidence="1" id="KW-0961">Cell wall biogenesis/degradation</keyword>
<protein>
    <recommendedName>
        <fullName evidence="3">L,D-TPase catalytic domain-containing protein</fullName>
    </recommendedName>
</protein>
<dbReference type="PANTHER" id="PTHR38589:SF1">
    <property type="entry name" value="BLR0621 PROTEIN"/>
    <property type="match status" value="1"/>
</dbReference>
<dbReference type="InterPro" id="IPR005490">
    <property type="entry name" value="LD_TPept_cat_dom"/>
</dbReference>
<dbReference type="Proteomes" id="UP000603708">
    <property type="component" value="Unassembled WGS sequence"/>
</dbReference>
<dbReference type="Pfam" id="PF03734">
    <property type="entry name" value="YkuD"/>
    <property type="match status" value="1"/>
</dbReference>
<dbReference type="RefSeq" id="WP_229924940.1">
    <property type="nucleotide sequence ID" value="NZ_BNCD01000017.1"/>
</dbReference>
<feature type="region of interest" description="Disordered" evidence="2">
    <location>
        <begin position="1"/>
        <end position="21"/>
    </location>
</feature>
<keyword evidence="1" id="KW-0573">Peptidoglycan synthesis</keyword>
<organism evidence="4 5">
    <name type="scientific">Streptomyces sulfonofaciens</name>
    <dbReference type="NCBI Taxonomy" id="68272"/>
    <lineage>
        <taxon>Bacteria</taxon>
        <taxon>Bacillati</taxon>
        <taxon>Actinomycetota</taxon>
        <taxon>Actinomycetes</taxon>
        <taxon>Kitasatosporales</taxon>
        <taxon>Streptomycetaceae</taxon>
        <taxon>Streptomyces</taxon>
    </lineage>
</organism>
<name>A0A919GIJ2_9ACTN</name>
<keyword evidence="1" id="KW-0133">Cell shape</keyword>
<dbReference type="GO" id="GO:0016740">
    <property type="term" value="F:transferase activity"/>
    <property type="evidence" value="ECO:0007669"/>
    <property type="project" value="InterPro"/>
</dbReference>
<comment type="caution">
    <text evidence="4">The sequence shown here is derived from an EMBL/GenBank/DDBJ whole genome shotgun (WGS) entry which is preliminary data.</text>
</comment>
<evidence type="ECO:0000259" key="3">
    <source>
        <dbReference type="PROSITE" id="PS52029"/>
    </source>
</evidence>
<reference evidence="4" key="1">
    <citation type="journal article" date="2014" name="Int. J. Syst. Evol. Microbiol.">
        <title>Complete genome sequence of Corynebacterium casei LMG S-19264T (=DSM 44701T), isolated from a smear-ripened cheese.</title>
        <authorList>
            <consortium name="US DOE Joint Genome Institute (JGI-PGF)"/>
            <person name="Walter F."/>
            <person name="Albersmeier A."/>
            <person name="Kalinowski J."/>
            <person name="Ruckert C."/>
        </authorList>
    </citation>
    <scope>NUCLEOTIDE SEQUENCE</scope>
    <source>
        <strain evidence="4">JCM 5069</strain>
    </source>
</reference>
<feature type="domain" description="L,D-TPase catalytic" evidence="3">
    <location>
        <begin position="109"/>
        <end position="270"/>
    </location>
</feature>
<dbReference type="AlphaFoldDB" id="A0A919GIJ2"/>
<comment type="pathway">
    <text evidence="1">Cell wall biogenesis; peptidoglycan biosynthesis.</text>
</comment>
<evidence type="ECO:0000313" key="5">
    <source>
        <dbReference type="Proteomes" id="UP000603708"/>
    </source>
</evidence>
<dbReference type="GO" id="GO:0071555">
    <property type="term" value="P:cell wall organization"/>
    <property type="evidence" value="ECO:0007669"/>
    <property type="project" value="UniProtKB-UniRule"/>
</dbReference>
<keyword evidence="5" id="KW-1185">Reference proteome</keyword>
<gene>
    <name evidence="4" type="ORF">GCM10018793_52440</name>
</gene>
<reference evidence="4" key="2">
    <citation type="submission" date="2020-09" db="EMBL/GenBank/DDBJ databases">
        <authorList>
            <person name="Sun Q."/>
            <person name="Ohkuma M."/>
        </authorList>
    </citation>
    <scope>NUCLEOTIDE SEQUENCE</scope>
    <source>
        <strain evidence="4">JCM 5069</strain>
    </source>
</reference>
<evidence type="ECO:0000256" key="2">
    <source>
        <dbReference type="SAM" id="MobiDB-lite"/>
    </source>
</evidence>
<feature type="compositionally biased region" description="Basic residues" evidence="2">
    <location>
        <begin position="75"/>
        <end position="84"/>
    </location>
</feature>
<dbReference type="CDD" id="cd16913">
    <property type="entry name" value="YkuD_like"/>
    <property type="match status" value="1"/>
</dbReference>
<feature type="compositionally biased region" description="Gly residues" evidence="2">
    <location>
        <begin position="50"/>
        <end position="59"/>
    </location>
</feature>
<accession>A0A919GIJ2</accession>
<sequence length="278" mass="29636">MRADTRHGRPRRPTLFPYRPGPRAAHRAAVLALVAAVAGCAAPADPGAPPGGGATGGAQGPAARAAAPQHLPERPRRHTSRALPRRLPGLGPRTLARLPAHTRQALLVTGTGRNTSSARAVLYTRSAQGWRPGATWPARNARDGWTDDHHADDLRTPIGVFTLTDAGGRRPAPGTRLPYDRSNAFTATGRGFNGESLAGSFDYVIAIDYNRRPGTSPLDWRRPLGAARGGGIWLHVDHDGPTHGCIALSEQHMKELLHLLDPARHPVIVMGDAASLER</sequence>
<dbReference type="PROSITE" id="PS52029">
    <property type="entry name" value="LD_TPASE"/>
    <property type="match status" value="1"/>
</dbReference>
<feature type="active site" description="Proton donor/acceptor" evidence="1">
    <location>
        <position position="235"/>
    </location>
</feature>
<evidence type="ECO:0000313" key="4">
    <source>
        <dbReference type="EMBL" id="GHH85234.1"/>
    </source>
</evidence>